<gene>
    <name evidence="3" type="ORF">JXQ802_LOCUS35781</name>
    <name evidence="2" type="ORF">PYM288_LOCUS23095</name>
</gene>
<proteinExistence type="predicted"/>
<dbReference type="Proteomes" id="UP000663870">
    <property type="component" value="Unassembled WGS sequence"/>
</dbReference>
<organism evidence="2 4">
    <name type="scientific">Rotaria sordida</name>
    <dbReference type="NCBI Taxonomy" id="392033"/>
    <lineage>
        <taxon>Eukaryota</taxon>
        <taxon>Metazoa</taxon>
        <taxon>Spiralia</taxon>
        <taxon>Gnathifera</taxon>
        <taxon>Rotifera</taxon>
        <taxon>Eurotatoria</taxon>
        <taxon>Bdelloidea</taxon>
        <taxon>Philodinida</taxon>
        <taxon>Philodinidae</taxon>
        <taxon>Rotaria</taxon>
    </lineage>
</organism>
<reference evidence="2" key="1">
    <citation type="submission" date="2021-02" db="EMBL/GenBank/DDBJ databases">
        <authorList>
            <person name="Nowell W R."/>
        </authorList>
    </citation>
    <scope>NUCLEOTIDE SEQUENCE</scope>
</reference>
<accession>A0A814TXX6</accession>
<feature type="compositionally biased region" description="Basic residues" evidence="1">
    <location>
        <begin position="71"/>
        <end position="82"/>
    </location>
</feature>
<evidence type="ECO:0000313" key="4">
    <source>
        <dbReference type="Proteomes" id="UP000663854"/>
    </source>
</evidence>
<dbReference type="AlphaFoldDB" id="A0A814TXX6"/>
<feature type="compositionally biased region" description="Basic and acidic residues" evidence="1">
    <location>
        <begin position="48"/>
        <end position="60"/>
    </location>
</feature>
<dbReference type="Proteomes" id="UP000663854">
    <property type="component" value="Unassembled WGS sequence"/>
</dbReference>
<evidence type="ECO:0000256" key="1">
    <source>
        <dbReference type="SAM" id="MobiDB-lite"/>
    </source>
</evidence>
<evidence type="ECO:0000313" key="2">
    <source>
        <dbReference type="EMBL" id="CAF1167750.1"/>
    </source>
</evidence>
<evidence type="ECO:0000313" key="3">
    <source>
        <dbReference type="EMBL" id="CAF1419740.1"/>
    </source>
</evidence>
<keyword evidence="5" id="KW-1185">Reference proteome</keyword>
<protein>
    <submittedName>
        <fullName evidence="2">Uncharacterized protein</fullName>
    </submittedName>
</protein>
<sequence length="464" mass="53696">MSNKDITLNGTSLLNKPLVKDCPEVDLTYLKNVDNEYSLMISPCIGEQGEKRGGTSRDNEYDLQFNDHGTPKRTRSVQRKPRTVTNSSYVATTTSNKNFFHQRMDYANNHLLNKQNETMVNSEGNYNNKFNITNDAVADSVDQSFSPIKIICQSIVNEQKDGANMIKKLLKLIVDDFKQIKPKHKEVIGFESWYTHIKGNLQCITRDVKLFIYFCNVKHIPNMILDTKITVVLPEHLPAQRSVIIKGVPNTFSIDDIKNEIMNKYKSMYSIIELVGTNNHRTRYLRLYLTDTNEYKQLLNSGIICIESQCLHVFEYLAAPRVLFCSMFNFSGHNKNCHNCKEEHVSTDFRCQTVQNYRRDLIHYLKQHPERLPADTQFFIPSQYCLHGENVLYNKRPYPQLMTISLNRKYQITITNDDWPSLPPPTRSTISYSKYTSSSSSDAIKNLQLQLNHLDKCCSIDKKI</sequence>
<evidence type="ECO:0000313" key="5">
    <source>
        <dbReference type="Proteomes" id="UP000663870"/>
    </source>
</evidence>
<dbReference type="EMBL" id="CAJNOL010001793">
    <property type="protein sequence ID" value="CAF1419740.1"/>
    <property type="molecule type" value="Genomic_DNA"/>
</dbReference>
<feature type="region of interest" description="Disordered" evidence="1">
    <location>
        <begin position="46"/>
        <end position="86"/>
    </location>
</feature>
<comment type="caution">
    <text evidence="2">The sequence shown here is derived from an EMBL/GenBank/DDBJ whole genome shotgun (WGS) entry which is preliminary data.</text>
</comment>
<name>A0A814TXX6_9BILA</name>
<dbReference type="EMBL" id="CAJNOH010001041">
    <property type="protein sequence ID" value="CAF1167750.1"/>
    <property type="molecule type" value="Genomic_DNA"/>
</dbReference>